<reference evidence="2" key="1">
    <citation type="submission" date="2020-07" db="EMBL/GenBank/DDBJ databases">
        <title>Huge and variable diversity of episymbiotic CPR bacteria and DPANN archaea in groundwater ecosystems.</title>
        <authorList>
            <person name="He C.Y."/>
            <person name="Keren R."/>
            <person name="Whittaker M."/>
            <person name="Farag I.F."/>
            <person name="Doudna J."/>
            <person name="Cate J.H.D."/>
            <person name="Banfield J.F."/>
        </authorList>
    </citation>
    <scope>NUCLEOTIDE SEQUENCE</scope>
    <source>
        <strain evidence="2">NC_groundwater_1664_Pr3_B-0.1um_52_9</strain>
    </source>
</reference>
<feature type="domain" description="Uroporphyrinogen decarboxylase (URO-D)" evidence="1">
    <location>
        <begin position="5"/>
        <end position="337"/>
    </location>
</feature>
<dbReference type="GO" id="GO:0006779">
    <property type="term" value="P:porphyrin-containing compound biosynthetic process"/>
    <property type="evidence" value="ECO:0007669"/>
    <property type="project" value="InterPro"/>
</dbReference>
<dbReference type="InterPro" id="IPR000257">
    <property type="entry name" value="Uroporphyrinogen_deCOase"/>
</dbReference>
<dbReference type="Pfam" id="PF01208">
    <property type="entry name" value="URO-D"/>
    <property type="match status" value="1"/>
</dbReference>
<dbReference type="PANTHER" id="PTHR47099:SF1">
    <property type="entry name" value="METHYLCOBAMIDE:COM METHYLTRANSFERASE MTBA"/>
    <property type="match status" value="1"/>
</dbReference>
<evidence type="ECO:0000259" key="1">
    <source>
        <dbReference type="Pfam" id="PF01208"/>
    </source>
</evidence>
<protein>
    <submittedName>
        <fullName evidence="2">Uroporphyrinogen decarboxylase family protein</fullName>
    </submittedName>
</protein>
<sequence length="348" mass="38579">MAAMTPRERVQKFFRREPVDAMPVFSGMGLVTIQAINKMGIRFAQVHGSADYLARSAMTSADLFGFDSVIVPYDMCTMAEAMGRGVTVYENAEGVLYPTVPDKWTSLDDVKLEEGWIDKARMPKVEEAFKILLKEANGKYAVGAWVLGPFTLGGQVIELDLLLKGAARDRARVEAFMDKMTDAVIDVAKRYQALGVDYMNVREMGSGTDLLSPRMWKQLIQPYLKRIFDELKSPKILHICGGTDLIVDLMNDCGADALSFDQKNNLVETRKKIGNDVILLGNFDPWDTLCQKEAADVPAVMKACIDAGVDAVWPGCDIWPEVKPENVAAWVNTVREYGKKPSPAVGRI</sequence>
<dbReference type="SUPFAM" id="SSF51726">
    <property type="entry name" value="UROD/MetE-like"/>
    <property type="match status" value="1"/>
</dbReference>
<comment type="caution">
    <text evidence="2">The sequence shown here is derived from an EMBL/GenBank/DDBJ whole genome shotgun (WGS) entry which is preliminary data.</text>
</comment>
<dbReference type="InterPro" id="IPR038071">
    <property type="entry name" value="UROD/MetE-like_sf"/>
</dbReference>
<accession>A0A9D6Z941</accession>
<evidence type="ECO:0000313" key="2">
    <source>
        <dbReference type="EMBL" id="MBI5252706.1"/>
    </source>
</evidence>
<dbReference type="AlphaFoldDB" id="A0A9D6Z941"/>
<dbReference type="Proteomes" id="UP000807825">
    <property type="component" value="Unassembled WGS sequence"/>
</dbReference>
<gene>
    <name evidence="2" type="ORF">HY912_24690</name>
</gene>
<dbReference type="Gene3D" id="3.20.20.210">
    <property type="match status" value="1"/>
</dbReference>
<dbReference type="PANTHER" id="PTHR47099">
    <property type="entry name" value="METHYLCOBAMIDE:COM METHYLTRANSFERASE MTBA"/>
    <property type="match status" value="1"/>
</dbReference>
<organism evidence="2 3">
    <name type="scientific">Desulfomonile tiedjei</name>
    <dbReference type="NCBI Taxonomy" id="2358"/>
    <lineage>
        <taxon>Bacteria</taxon>
        <taxon>Pseudomonadati</taxon>
        <taxon>Thermodesulfobacteriota</taxon>
        <taxon>Desulfomonilia</taxon>
        <taxon>Desulfomonilales</taxon>
        <taxon>Desulfomonilaceae</taxon>
        <taxon>Desulfomonile</taxon>
    </lineage>
</organism>
<proteinExistence type="predicted"/>
<dbReference type="EMBL" id="JACRDE010000642">
    <property type="protein sequence ID" value="MBI5252706.1"/>
    <property type="molecule type" value="Genomic_DNA"/>
</dbReference>
<dbReference type="InterPro" id="IPR052024">
    <property type="entry name" value="Methanogen_methyltrans"/>
</dbReference>
<dbReference type="GO" id="GO:0004853">
    <property type="term" value="F:uroporphyrinogen decarboxylase activity"/>
    <property type="evidence" value="ECO:0007669"/>
    <property type="project" value="InterPro"/>
</dbReference>
<name>A0A9D6Z941_9BACT</name>
<evidence type="ECO:0000313" key="3">
    <source>
        <dbReference type="Proteomes" id="UP000807825"/>
    </source>
</evidence>